<evidence type="ECO:0000313" key="3">
    <source>
        <dbReference type="EMBL" id="VFK30800.1"/>
    </source>
</evidence>
<keyword evidence="1" id="KW-0472">Membrane</keyword>
<evidence type="ECO:0000313" key="4">
    <source>
        <dbReference type="EMBL" id="VFK75237.1"/>
    </source>
</evidence>
<evidence type="ECO:0000256" key="1">
    <source>
        <dbReference type="SAM" id="Phobius"/>
    </source>
</evidence>
<sequence>MNLRKIYQSFYGDPVIFDLSLIHISFLLLQSYGFLIRIQRFVYWELKVRPCQGERG</sequence>
<feature type="transmembrane region" description="Helical" evidence="1">
    <location>
        <begin position="15"/>
        <end position="35"/>
    </location>
</feature>
<organism evidence="2">
    <name type="scientific">Candidatus Kentrum sp. MB</name>
    <dbReference type="NCBI Taxonomy" id="2138164"/>
    <lineage>
        <taxon>Bacteria</taxon>
        <taxon>Pseudomonadati</taxon>
        <taxon>Pseudomonadota</taxon>
        <taxon>Gammaproteobacteria</taxon>
        <taxon>Candidatus Kentrum</taxon>
    </lineage>
</organism>
<dbReference type="EMBL" id="CAADFQ010000018">
    <property type="protein sequence ID" value="VFK30800.1"/>
    <property type="molecule type" value="Genomic_DNA"/>
</dbReference>
<keyword evidence="1" id="KW-0812">Transmembrane</keyword>
<evidence type="ECO:0000313" key="2">
    <source>
        <dbReference type="EMBL" id="VFK26240.1"/>
    </source>
</evidence>
<name>A0A450XAM0_9GAMM</name>
<dbReference type="EMBL" id="CAADGH010000018">
    <property type="protein sequence ID" value="VFK75237.1"/>
    <property type="molecule type" value="Genomic_DNA"/>
</dbReference>
<accession>A0A450XAM0</accession>
<keyword evidence="1" id="KW-1133">Transmembrane helix</keyword>
<protein>
    <submittedName>
        <fullName evidence="2">Uncharacterized protein</fullName>
    </submittedName>
</protein>
<proteinExistence type="predicted"/>
<reference evidence="2" key="1">
    <citation type="submission" date="2019-02" db="EMBL/GenBank/DDBJ databases">
        <authorList>
            <person name="Gruber-Vodicka R. H."/>
            <person name="Seah K. B. B."/>
        </authorList>
    </citation>
    <scope>NUCLEOTIDE SEQUENCE</scope>
    <source>
        <strain evidence="2">BECK_BZ197</strain>
        <strain evidence="4">BECK_BZ198</strain>
        <strain evidence="3">BECK_BZ199</strain>
    </source>
</reference>
<dbReference type="EMBL" id="CAADFO010000019">
    <property type="protein sequence ID" value="VFK26240.1"/>
    <property type="molecule type" value="Genomic_DNA"/>
</dbReference>
<gene>
    <name evidence="2" type="ORF">BECKMB1821G_GA0114241_101935</name>
    <name evidence="4" type="ORF">BECKMB1821H_GA0114242_101816</name>
    <name evidence="3" type="ORF">BECKMB1821I_GA0114274_101816</name>
</gene>
<dbReference type="AlphaFoldDB" id="A0A450XAM0"/>